<sequence>MVSERVISDNDLRKAIRELRARQDLARKEGHADLVDDLARRIRSYQDEMGRRL</sequence>
<proteinExistence type="predicted"/>
<evidence type="ECO:0000313" key="2">
    <source>
        <dbReference type="Proteomes" id="UP001152755"/>
    </source>
</evidence>
<reference evidence="1" key="1">
    <citation type="submission" date="2022-08" db="EMBL/GenBank/DDBJ databases">
        <title>Genome analysis of Corynebacteriales strain.</title>
        <authorList>
            <person name="Lee S.D."/>
        </authorList>
    </citation>
    <scope>NUCLEOTIDE SEQUENCE</scope>
    <source>
        <strain evidence="1">D3-21</strain>
    </source>
</reference>
<organism evidence="1 2">
    <name type="scientific">Speluncibacter jeojiensis</name>
    <dbReference type="NCBI Taxonomy" id="2710754"/>
    <lineage>
        <taxon>Bacteria</taxon>
        <taxon>Bacillati</taxon>
        <taxon>Actinomycetota</taxon>
        <taxon>Actinomycetes</taxon>
        <taxon>Mycobacteriales</taxon>
        <taxon>Speluncibacteraceae</taxon>
        <taxon>Speluncibacter</taxon>
    </lineage>
</organism>
<accession>A0A9X4RG82</accession>
<name>A0A9X4RG82_9ACTN</name>
<dbReference type="AlphaFoldDB" id="A0A9X4RG82"/>
<protein>
    <submittedName>
        <fullName evidence="1">Uncharacterized protein</fullName>
    </submittedName>
</protein>
<gene>
    <name evidence="1" type="ORF">NVS88_21130</name>
</gene>
<dbReference type="EMBL" id="JANRHA010000022">
    <property type="protein sequence ID" value="MDG3017062.1"/>
    <property type="molecule type" value="Genomic_DNA"/>
</dbReference>
<dbReference type="Proteomes" id="UP001152755">
    <property type="component" value="Unassembled WGS sequence"/>
</dbReference>
<evidence type="ECO:0000313" key="1">
    <source>
        <dbReference type="EMBL" id="MDG3017062.1"/>
    </source>
</evidence>
<comment type="caution">
    <text evidence="1">The sequence shown here is derived from an EMBL/GenBank/DDBJ whole genome shotgun (WGS) entry which is preliminary data.</text>
</comment>
<keyword evidence="2" id="KW-1185">Reference proteome</keyword>
<dbReference type="RefSeq" id="WP_277835825.1">
    <property type="nucleotide sequence ID" value="NZ_JAAIVF010000011.1"/>
</dbReference>